<organism evidence="4 5">
    <name type="scientific">Artemisia annua</name>
    <name type="common">Sweet wormwood</name>
    <dbReference type="NCBI Taxonomy" id="35608"/>
    <lineage>
        <taxon>Eukaryota</taxon>
        <taxon>Viridiplantae</taxon>
        <taxon>Streptophyta</taxon>
        <taxon>Embryophyta</taxon>
        <taxon>Tracheophyta</taxon>
        <taxon>Spermatophyta</taxon>
        <taxon>Magnoliopsida</taxon>
        <taxon>eudicotyledons</taxon>
        <taxon>Gunneridae</taxon>
        <taxon>Pentapetalae</taxon>
        <taxon>asterids</taxon>
        <taxon>campanulids</taxon>
        <taxon>Asterales</taxon>
        <taxon>Asteraceae</taxon>
        <taxon>Asteroideae</taxon>
        <taxon>Anthemideae</taxon>
        <taxon>Artemisiinae</taxon>
        <taxon>Artemisia</taxon>
    </lineage>
</organism>
<dbReference type="GO" id="GO:0005516">
    <property type="term" value="F:calmodulin binding"/>
    <property type="evidence" value="ECO:0007669"/>
    <property type="project" value="UniProtKB-KW"/>
</dbReference>
<sequence>MMIENQQFTALRKASEAYHIRSAAELFRLADSTWYTGKSKEETAAIKIQTAFSGYLARRALRLLRGSASQINSRRIRMSEENQTLQKELLQKRPKEMESLQTGEEWNDSPQSKEEIEAKLLSKYEATIRREKAMTYSFSHQVLKNKLVAAPIGTSTM</sequence>
<proteinExistence type="inferred from homology"/>
<feature type="compositionally biased region" description="Polar residues" evidence="3">
    <location>
        <begin position="99"/>
        <end position="110"/>
    </location>
</feature>
<dbReference type="Proteomes" id="UP000245207">
    <property type="component" value="Unassembled WGS sequence"/>
</dbReference>
<dbReference type="OrthoDB" id="1923765at2759"/>
<dbReference type="PANTHER" id="PTHR32295:SF216">
    <property type="entry name" value="PROTEIN IQ-DOMAIN 3"/>
    <property type="match status" value="1"/>
</dbReference>
<evidence type="ECO:0000313" key="5">
    <source>
        <dbReference type="Proteomes" id="UP000245207"/>
    </source>
</evidence>
<evidence type="ECO:0000313" key="4">
    <source>
        <dbReference type="EMBL" id="PWA41147.1"/>
    </source>
</evidence>
<name>A0A2U1KWM2_ARTAN</name>
<dbReference type="PANTHER" id="PTHR32295">
    <property type="entry name" value="IQ-DOMAIN 5-RELATED"/>
    <property type="match status" value="1"/>
</dbReference>
<feature type="region of interest" description="Disordered" evidence="3">
    <location>
        <begin position="93"/>
        <end position="113"/>
    </location>
</feature>
<dbReference type="PROSITE" id="PS50096">
    <property type="entry name" value="IQ"/>
    <property type="match status" value="1"/>
</dbReference>
<evidence type="ECO:0000256" key="1">
    <source>
        <dbReference type="ARBA" id="ARBA00022860"/>
    </source>
</evidence>
<comment type="caution">
    <text evidence="4">The sequence shown here is derived from an EMBL/GenBank/DDBJ whole genome shotgun (WGS) entry which is preliminary data.</text>
</comment>
<accession>A0A2U1KWM2</accession>
<gene>
    <name evidence="4" type="ORF">CTI12_AA556180</name>
</gene>
<dbReference type="EMBL" id="PKPP01013281">
    <property type="protein sequence ID" value="PWA41147.1"/>
    <property type="molecule type" value="Genomic_DNA"/>
</dbReference>
<keyword evidence="1" id="KW-0112">Calmodulin-binding</keyword>
<comment type="similarity">
    <text evidence="2">Belongs to the IQD family.</text>
</comment>
<evidence type="ECO:0000256" key="2">
    <source>
        <dbReference type="ARBA" id="ARBA00024341"/>
    </source>
</evidence>
<reference evidence="4 5" key="1">
    <citation type="journal article" date="2018" name="Mol. Plant">
        <title>The genome of Artemisia annua provides insight into the evolution of Asteraceae family and artemisinin biosynthesis.</title>
        <authorList>
            <person name="Shen Q."/>
            <person name="Zhang L."/>
            <person name="Liao Z."/>
            <person name="Wang S."/>
            <person name="Yan T."/>
            <person name="Shi P."/>
            <person name="Liu M."/>
            <person name="Fu X."/>
            <person name="Pan Q."/>
            <person name="Wang Y."/>
            <person name="Lv Z."/>
            <person name="Lu X."/>
            <person name="Zhang F."/>
            <person name="Jiang W."/>
            <person name="Ma Y."/>
            <person name="Chen M."/>
            <person name="Hao X."/>
            <person name="Li L."/>
            <person name="Tang Y."/>
            <person name="Lv G."/>
            <person name="Zhou Y."/>
            <person name="Sun X."/>
            <person name="Brodelius P.E."/>
            <person name="Rose J.K.C."/>
            <person name="Tang K."/>
        </authorList>
    </citation>
    <scope>NUCLEOTIDE SEQUENCE [LARGE SCALE GENOMIC DNA]</scope>
    <source>
        <strain evidence="5">cv. Huhao1</strain>
        <tissue evidence="4">Leaf</tissue>
    </source>
</reference>
<dbReference type="STRING" id="35608.A0A2U1KWM2"/>
<dbReference type="AlphaFoldDB" id="A0A2U1KWM2"/>
<evidence type="ECO:0000256" key="3">
    <source>
        <dbReference type="SAM" id="MobiDB-lite"/>
    </source>
</evidence>
<keyword evidence="5" id="KW-1185">Reference proteome</keyword>
<protein>
    <submittedName>
        <fullName evidence="4">IQ-domain 2</fullName>
    </submittedName>
</protein>